<feature type="compositionally biased region" description="Basic residues" evidence="5">
    <location>
        <begin position="8"/>
        <end position="17"/>
    </location>
</feature>
<sequence>MESIAAGVKKRTGRRKPALLPQARVPVKTIKLDPESQSAPRSVNTSQRLQPRPVEKRIEMFLGDNRVWNNIDTHGIMVQFWNPVETVSGRTLLTAASDKLWKLRTNFMQLSRYRLLTVDYQYWMEDDESQLSPVGRAFKHNSPEYCPDVSCYSIQEFPLRDLAKKCGICQYWALPLCEVDDPQKCIGVLEFVSETSTLRDPLPFNLIINGIEAADLACSGLHPLKIYRCKCRSRKVVSQMLMDDGLKFVGKIHRLPVILVWVPCMCDIPGDDNTGSFAKAESRITKLLPHLMFLGCKMLTCEYVELLNQISCCPAYWVANGRGLVGKAYQLKKPCFLRDISGLSISDYPLVHLIRSSGLAASFAIPLQIINPELPPLVLQTFLPSQHHCDENLDALLKSLLSTVSQEVSAHNVDFGMRPNEEFCVRKSQLDVSNIVYFDVHRSAVTLDSSEALGSVVKEHIPSLNPASVGNFVNDDITARKKSSSPAADPNAQDKPESSEDLSASRNVIITLDDLMQHCGKKLEDAAAALGVTGPTLKRRCEELGMHWWPQLKKHRCDGIQLDPELPSISVEAVEGEVTKASEIGATPDGNAIGKEASAGNPLPTNTMSKVEIDGSYTMIVEATHKEDTVKFPISSNFGIEELREELAESLGIKGEKFKIKYEENGKLLMIAREKELRYHMDGLKSSGQTVMYLSVVPST</sequence>
<accession>A0AAV1DH75</accession>
<dbReference type="Proteomes" id="UP001161247">
    <property type="component" value="Chromosome 5"/>
</dbReference>
<evidence type="ECO:0000313" key="7">
    <source>
        <dbReference type="EMBL" id="CAI9107105.1"/>
    </source>
</evidence>
<evidence type="ECO:0000256" key="5">
    <source>
        <dbReference type="SAM" id="MobiDB-lite"/>
    </source>
</evidence>
<dbReference type="AlphaFoldDB" id="A0AAV1DH75"/>
<dbReference type="PROSITE" id="PS51519">
    <property type="entry name" value="RWP_RK"/>
    <property type="match status" value="1"/>
</dbReference>
<gene>
    <name evidence="7" type="ORF">OLC1_LOCUS15494</name>
</gene>
<keyword evidence="4" id="KW-0539">Nucleus</keyword>
<dbReference type="PANTHER" id="PTHR32002:SF62">
    <property type="entry name" value="PROTEIN NLP6-LIKE ISOFORM X1"/>
    <property type="match status" value="1"/>
</dbReference>
<dbReference type="GO" id="GO:0003677">
    <property type="term" value="F:DNA binding"/>
    <property type="evidence" value="ECO:0007669"/>
    <property type="project" value="UniProtKB-KW"/>
</dbReference>
<feature type="domain" description="RWP-RK" evidence="6">
    <location>
        <begin position="489"/>
        <end position="580"/>
    </location>
</feature>
<evidence type="ECO:0000256" key="2">
    <source>
        <dbReference type="ARBA" id="ARBA00023125"/>
    </source>
</evidence>
<dbReference type="GO" id="GO:0003700">
    <property type="term" value="F:DNA-binding transcription factor activity"/>
    <property type="evidence" value="ECO:0007669"/>
    <property type="project" value="InterPro"/>
</dbReference>
<dbReference type="InterPro" id="IPR055081">
    <property type="entry name" value="NLP1-9_GAF"/>
</dbReference>
<dbReference type="Pfam" id="PF22922">
    <property type="entry name" value="GAF_NLP"/>
    <property type="match status" value="2"/>
</dbReference>
<dbReference type="InterPro" id="IPR000270">
    <property type="entry name" value="PB1_dom"/>
</dbReference>
<proteinExistence type="predicted"/>
<evidence type="ECO:0000259" key="6">
    <source>
        <dbReference type="PROSITE" id="PS51519"/>
    </source>
</evidence>
<reference evidence="7" key="1">
    <citation type="submission" date="2023-03" db="EMBL/GenBank/DDBJ databases">
        <authorList>
            <person name="Julca I."/>
        </authorList>
    </citation>
    <scope>NUCLEOTIDE SEQUENCE</scope>
</reference>
<keyword evidence="2" id="KW-0238">DNA-binding</keyword>
<dbReference type="Pfam" id="PF02042">
    <property type="entry name" value="RWP-RK"/>
    <property type="match status" value="1"/>
</dbReference>
<keyword evidence="1" id="KW-0805">Transcription regulation</keyword>
<dbReference type="EMBL" id="OX459122">
    <property type="protein sequence ID" value="CAI9107105.1"/>
    <property type="molecule type" value="Genomic_DNA"/>
</dbReference>
<feature type="region of interest" description="Disordered" evidence="5">
    <location>
        <begin position="1"/>
        <end position="50"/>
    </location>
</feature>
<dbReference type="SUPFAM" id="SSF54277">
    <property type="entry name" value="CAD &amp; PB1 domains"/>
    <property type="match status" value="1"/>
</dbReference>
<dbReference type="SMART" id="SM00666">
    <property type="entry name" value="PB1"/>
    <property type="match status" value="1"/>
</dbReference>
<keyword evidence="8" id="KW-1185">Reference proteome</keyword>
<evidence type="ECO:0000256" key="4">
    <source>
        <dbReference type="ARBA" id="ARBA00023242"/>
    </source>
</evidence>
<keyword evidence="3" id="KW-0804">Transcription</keyword>
<dbReference type="InterPro" id="IPR045012">
    <property type="entry name" value="NLP"/>
</dbReference>
<evidence type="ECO:0000313" key="8">
    <source>
        <dbReference type="Proteomes" id="UP001161247"/>
    </source>
</evidence>
<feature type="compositionally biased region" description="Polar residues" evidence="5">
    <location>
        <begin position="35"/>
        <end position="49"/>
    </location>
</feature>
<name>A0AAV1DH75_OLDCO</name>
<dbReference type="PANTHER" id="PTHR32002">
    <property type="entry name" value="PROTEIN NLP8"/>
    <property type="match status" value="1"/>
</dbReference>
<protein>
    <submittedName>
        <fullName evidence="7">OLC1v1006391C1</fullName>
    </submittedName>
</protein>
<dbReference type="InterPro" id="IPR003035">
    <property type="entry name" value="RWP-RK_dom"/>
</dbReference>
<organism evidence="7 8">
    <name type="scientific">Oldenlandia corymbosa var. corymbosa</name>
    <dbReference type="NCBI Taxonomy" id="529605"/>
    <lineage>
        <taxon>Eukaryota</taxon>
        <taxon>Viridiplantae</taxon>
        <taxon>Streptophyta</taxon>
        <taxon>Embryophyta</taxon>
        <taxon>Tracheophyta</taxon>
        <taxon>Spermatophyta</taxon>
        <taxon>Magnoliopsida</taxon>
        <taxon>eudicotyledons</taxon>
        <taxon>Gunneridae</taxon>
        <taxon>Pentapetalae</taxon>
        <taxon>asterids</taxon>
        <taxon>lamiids</taxon>
        <taxon>Gentianales</taxon>
        <taxon>Rubiaceae</taxon>
        <taxon>Rubioideae</taxon>
        <taxon>Spermacoceae</taxon>
        <taxon>Hedyotis-Oldenlandia complex</taxon>
        <taxon>Oldenlandia</taxon>
    </lineage>
</organism>
<evidence type="ECO:0000256" key="3">
    <source>
        <dbReference type="ARBA" id="ARBA00023163"/>
    </source>
</evidence>
<feature type="region of interest" description="Disordered" evidence="5">
    <location>
        <begin position="480"/>
        <end position="503"/>
    </location>
</feature>
<evidence type="ECO:0000256" key="1">
    <source>
        <dbReference type="ARBA" id="ARBA00023015"/>
    </source>
</evidence>